<gene>
    <name evidence="1" type="ORF">GCM10009749_09350</name>
</gene>
<dbReference type="Proteomes" id="UP001500002">
    <property type="component" value="Unassembled WGS sequence"/>
</dbReference>
<evidence type="ECO:0000313" key="1">
    <source>
        <dbReference type="EMBL" id="GAA1803359.1"/>
    </source>
</evidence>
<proteinExistence type="predicted"/>
<name>A0ABP4Y945_9MICO</name>
<keyword evidence="2" id="KW-1185">Reference proteome</keyword>
<sequence length="212" mass="23600">MSTLPGDPAPEPRDARATATVGQVAVRIDRLAADNDRLIVGISGFCGAGKSTLARELATGAHRLRVRGDDFLDPVQSHRRSADWSGVERARLNREILIPFRAGASARFRRYDWAAGRLGPEQLLPPARVLIVDAIGLFHPECLDLLDLTVWVDVGLEQATAQGKARDLALGRRHGKLWDEVWMPNDRDFARRYDPRAAADILYTPDLCERMR</sequence>
<evidence type="ECO:0000313" key="2">
    <source>
        <dbReference type="Proteomes" id="UP001500002"/>
    </source>
</evidence>
<dbReference type="SUPFAM" id="SSF52540">
    <property type="entry name" value="P-loop containing nucleoside triphosphate hydrolases"/>
    <property type="match status" value="1"/>
</dbReference>
<dbReference type="InterPro" id="IPR027417">
    <property type="entry name" value="P-loop_NTPase"/>
</dbReference>
<reference evidence="2" key="1">
    <citation type="journal article" date="2019" name="Int. J. Syst. Evol. Microbiol.">
        <title>The Global Catalogue of Microorganisms (GCM) 10K type strain sequencing project: providing services to taxonomists for standard genome sequencing and annotation.</title>
        <authorList>
            <consortium name="The Broad Institute Genomics Platform"/>
            <consortium name="The Broad Institute Genome Sequencing Center for Infectious Disease"/>
            <person name="Wu L."/>
            <person name="Ma J."/>
        </authorList>
    </citation>
    <scope>NUCLEOTIDE SEQUENCE [LARGE SCALE GENOMIC DNA]</scope>
    <source>
        <strain evidence="2">JCM 14322</strain>
    </source>
</reference>
<protein>
    <submittedName>
        <fullName evidence="1">AAA family ATPase</fullName>
    </submittedName>
</protein>
<comment type="caution">
    <text evidence="1">The sequence shown here is derived from an EMBL/GenBank/DDBJ whole genome shotgun (WGS) entry which is preliminary data.</text>
</comment>
<dbReference type="Gene3D" id="3.40.50.300">
    <property type="entry name" value="P-loop containing nucleotide triphosphate hydrolases"/>
    <property type="match status" value="1"/>
</dbReference>
<dbReference type="EMBL" id="BAAANJ010000002">
    <property type="protein sequence ID" value="GAA1803359.1"/>
    <property type="molecule type" value="Genomic_DNA"/>
</dbReference>
<dbReference type="RefSeq" id="WP_344293901.1">
    <property type="nucleotide sequence ID" value="NZ_BAAANJ010000002.1"/>
</dbReference>
<organism evidence="1 2">
    <name type="scientific">Agromyces neolithicus</name>
    <dbReference type="NCBI Taxonomy" id="269420"/>
    <lineage>
        <taxon>Bacteria</taxon>
        <taxon>Bacillati</taxon>
        <taxon>Actinomycetota</taxon>
        <taxon>Actinomycetes</taxon>
        <taxon>Micrococcales</taxon>
        <taxon>Microbacteriaceae</taxon>
        <taxon>Agromyces</taxon>
    </lineage>
</organism>
<accession>A0ABP4Y945</accession>